<feature type="non-terminal residue" evidence="1">
    <location>
        <position position="1"/>
    </location>
</feature>
<name>A0ACA9P577_9GLOM</name>
<organism evidence="1 2">
    <name type="scientific">Dentiscutata heterogama</name>
    <dbReference type="NCBI Taxonomy" id="1316150"/>
    <lineage>
        <taxon>Eukaryota</taxon>
        <taxon>Fungi</taxon>
        <taxon>Fungi incertae sedis</taxon>
        <taxon>Mucoromycota</taxon>
        <taxon>Glomeromycotina</taxon>
        <taxon>Glomeromycetes</taxon>
        <taxon>Diversisporales</taxon>
        <taxon>Gigasporaceae</taxon>
        <taxon>Dentiscutata</taxon>
    </lineage>
</organism>
<keyword evidence="2" id="KW-1185">Reference proteome</keyword>
<sequence length="244" mass="27890">IIPIRCHTTNSLLSKRNDSYKALNSFNKSFLDCKRRYQTNSSNLRKVKHSNNGIIKREKVKEWGELSTGQKGIKIFYIYHYYYVELAINVKKKTAARAAKATTNISVIVIGISVFGVLLYYVMSELFGPKSSTKVFNESLEKIRTNPECQKVLGTPIKGHGMPIPNSRLRHPRARLRDVINTDGTPHQIMQFYVEGPLTHGNALLDMIKDDQGNWVIKYLVVVVPGYGKRIYIEYHGDVKDKEN</sequence>
<reference evidence="1" key="1">
    <citation type="submission" date="2021-06" db="EMBL/GenBank/DDBJ databases">
        <authorList>
            <person name="Kallberg Y."/>
            <person name="Tangrot J."/>
            <person name="Rosling A."/>
        </authorList>
    </citation>
    <scope>NUCLEOTIDE SEQUENCE</scope>
    <source>
        <strain evidence="1">IL203A</strain>
    </source>
</reference>
<dbReference type="EMBL" id="CAJVPU010024567">
    <property type="protein sequence ID" value="CAG8692892.1"/>
    <property type="molecule type" value="Genomic_DNA"/>
</dbReference>
<comment type="caution">
    <text evidence="1">The sequence shown here is derived from an EMBL/GenBank/DDBJ whole genome shotgun (WGS) entry which is preliminary data.</text>
</comment>
<protein>
    <submittedName>
        <fullName evidence="1">9040_t:CDS:1</fullName>
    </submittedName>
</protein>
<gene>
    <name evidence="1" type="ORF">DHETER_LOCUS11346</name>
</gene>
<proteinExistence type="predicted"/>
<evidence type="ECO:0000313" key="1">
    <source>
        <dbReference type="EMBL" id="CAG8692892.1"/>
    </source>
</evidence>
<evidence type="ECO:0000313" key="2">
    <source>
        <dbReference type="Proteomes" id="UP000789702"/>
    </source>
</evidence>
<dbReference type="Proteomes" id="UP000789702">
    <property type="component" value="Unassembled WGS sequence"/>
</dbReference>
<accession>A0ACA9P577</accession>